<organism evidence="1 2">
    <name type="scientific">Elysia marginata</name>
    <dbReference type="NCBI Taxonomy" id="1093978"/>
    <lineage>
        <taxon>Eukaryota</taxon>
        <taxon>Metazoa</taxon>
        <taxon>Spiralia</taxon>
        <taxon>Lophotrochozoa</taxon>
        <taxon>Mollusca</taxon>
        <taxon>Gastropoda</taxon>
        <taxon>Heterobranchia</taxon>
        <taxon>Euthyneura</taxon>
        <taxon>Panpulmonata</taxon>
        <taxon>Sacoglossa</taxon>
        <taxon>Placobranchoidea</taxon>
        <taxon>Plakobranchidae</taxon>
        <taxon>Elysia</taxon>
    </lineage>
</organism>
<sequence length="79" mass="8971">MLEQVLQEITRADLLVNAESVGRYLLTGLKTLQIRLSEYAYKFLVVRISRSTLSMCPKSAQNWKNLSGYVVCLCAVLLF</sequence>
<gene>
    <name evidence="1" type="ORF">ElyMa_005514200</name>
</gene>
<dbReference type="AlphaFoldDB" id="A0AAV4EUR6"/>
<comment type="caution">
    <text evidence="1">The sequence shown here is derived from an EMBL/GenBank/DDBJ whole genome shotgun (WGS) entry which is preliminary data.</text>
</comment>
<protein>
    <submittedName>
        <fullName evidence="1">Uncharacterized protein</fullName>
    </submittedName>
</protein>
<evidence type="ECO:0000313" key="2">
    <source>
        <dbReference type="Proteomes" id="UP000762676"/>
    </source>
</evidence>
<keyword evidence="2" id="KW-1185">Reference proteome</keyword>
<name>A0AAV4EUR6_9GAST</name>
<evidence type="ECO:0000313" key="1">
    <source>
        <dbReference type="EMBL" id="GFR64767.1"/>
    </source>
</evidence>
<accession>A0AAV4EUR6</accession>
<dbReference type="EMBL" id="BMAT01011002">
    <property type="protein sequence ID" value="GFR64767.1"/>
    <property type="molecule type" value="Genomic_DNA"/>
</dbReference>
<reference evidence="1 2" key="1">
    <citation type="journal article" date="2021" name="Elife">
        <title>Chloroplast acquisition without the gene transfer in kleptoplastic sea slugs, Plakobranchus ocellatus.</title>
        <authorList>
            <person name="Maeda T."/>
            <person name="Takahashi S."/>
            <person name="Yoshida T."/>
            <person name="Shimamura S."/>
            <person name="Takaki Y."/>
            <person name="Nagai Y."/>
            <person name="Toyoda A."/>
            <person name="Suzuki Y."/>
            <person name="Arimoto A."/>
            <person name="Ishii H."/>
            <person name="Satoh N."/>
            <person name="Nishiyama T."/>
            <person name="Hasebe M."/>
            <person name="Maruyama T."/>
            <person name="Minagawa J."/>
            <person name="Obokata J."/>
            <person name="Shigenobu S."/>
        </authorList>
    </citation>
    <scope>NUCLEOTIDE SEQUENCE [LARGE SCALE GENOMIC DNA]</scope>
</reference>
<dbReference type="Proteomes" id="UP000762676">
    <property type="component" value="Unassembled WGS sequence"/>
</dbReference>
<proteinExistence type="predicted"/>